<dbReference type="RefSeq" id="WP_006470590.1">
    <property type="nucleotide sequence ID" value="NZ_WBWX01000017.1"/>
</dbReference>
<dbReference type="SUPFAM" id="SSF53474">
    <property type="entry name" value="alpha/beta-Hydrolases"/>
    <property type="match status" value="1"/>
</dbReference>
<dbReference type="EC" id="3.1.2.12" evidence="2 6"/>
<dbReference type="EMBL" id="WBWX01000017">
    <property type="protein sequence ID" value="KAB2790758.1"/>
    <property type="molecule type" value="Genomic_DNA"/>
</dbReference>
<keyword evidence="3 8" id="KW-0719">Serine esterase</keyword>
<evidence type="ECO:0000256" key="8">
    <source>
        <dbReference type="RuleBase" id="RU363068"/>
    </source>
</evidence>
<dbReference type="Gene3D" id="3.40.50.1820">
    <property type="entry name" value="alpha/beta hydrolase"/>
    <property type="match status" value="1"/>
</dbReference>
<dbReference type="GO" id="GO:0052689">
    <property type="term" value="F:carboxylic ester hydrolase activity"/>
    <property type="evidence" value="ECO:0007669"/>
    <property type="project" value="UniProtKB-KW"/>
</dbReference>
<evidence type="ECO:0000256" key="6">
    <source>
        <dbReference type="NCBIfam" id="TIGR02821"/>
    </source>
</evidence>
<sequence length="275" mass="30521">MERVEHHASFGGSQEVYLHQSSTLGCAMKFGVYLPPQAKRGKVPVLYWLSGLTCTEQNFITKAGAQRFAAEHGIIVVAPDTSPRGEGVADDTAYDLGQGAGFYVNATQQPWADHYRMYDYVVDELPALVEATFPANDRRAISGHSMGGHGALMIALRNPGRYRSTSAFSPIVAPSQVPWGQKAFTSYLGDDRETWKQYDTVELIKNARERLPLLVDQGLDDEFLQEQLRPNLLQAACDAAGHKLVLNQWPGYDHSYYFIDSLISYHFAHHAAALS</sequence>
<evidence type="ECO:0000256" key="5">
    <source>
        <dbReference type="ARBA" id="ARBA00047590"/>
    </source>
</evidence>
<dbReference type="InterPro" id="IPR000801">
    <property type="entry name" value="Esterase-like"/>
</dbReference>
<name>A0A6I0DHN2_BRUAN</name>
<dbReference type="InterPro" id="IPR029058">
    <property type="entry name" value="AB_hydrolase_fold"/>
</dbReference>
<feature type="active site" description="Charge relay system" evidence="7">
    <location>
        <position position="221"/>
    </location>
</feature>
<evidence type="ECO:0000256" key="3">
    <source>
        <dbReference type="ARBA" id="ARBA00022487"/>
    </source>
</evidence>
<dbReference type="PANTHER" id="PTHR10061:SF0">
    <property type="entry name" value="S-FORMYLGLUTATHIONE HYDROLASE"/>
    <property type="match status" value="1"/>
</dbReference>
<dbReference type="PROSITE" id="PS51257">
    <property type="entry name" value="PROKAR_LIPOPROTEIN"/>
    <property type="match status" value="1"/>
</dbReference>
<evidence type="ECO:0000313" key="9">
    <source>
        <dbReference type="EMBL" id="KAB2790758.1"/>
    </source>
</evidence>
<feature type="active site" description="Charge relay system" evidence="7">
    <location>
        <position position="254"/>
    </location>
</feature>
<dbReference type="GO" id="GO:0046294">
    <property type="term" value="P:formaldehyde catabolic process"/>
    <property type="evidence" value="ECO:0007669"/>
    <property type="project" value="InterPro"/>
</dbReference>
<evidence type="ECO:0000256" key="7">
    <source>
        <dbReference type="PIRSR" id="PIRSR614186-1"/>
    </source>
</evidence>
<evidence type="ECO:0000256" key="2">
    <source>
        <dbReference type="ARBA" id="ARBA00012479"/>
    </source>
</evidence>
<dbReference type="PANTHER" id="PTHR10061">
    <property type="entry name" value="S-FORMYLGLUTATHIONE HYDROLASE"/>
    <property type="match status" value="1"/>
</dbReference>
<dbReference type="GO" id="GO:0018738">
    <property type="term" value="F:S-formylglutathione hydrolase activity"/>
    <property type="evidence" value="ECO:0007669"/>
    <property type="project" value="UniProtKB-UniRule"/>
</dbReference>
<dbReference type="InterPro" id="IPR014186">
    <property type="entry name" value="S-formylglutathione_hydrol"/>
</dbReference>
<comment type="similarity">
    <text evidence="1 8">Belongs to the esterase D family.</text>
</comment>
<dbReference type="Proteomes" id="UP000441102">
    <property type="component" value="Unassembled WGS sequence"/>
</dbReference>
<keyword evidence="4 8" id="KW-0378">Hydrolase</keyword>
<proteinExistence type="inferred from homology"/>
<organism evidence="9 10">
    <name type="scientific">Brucella anthropi</name>
    <name type="common">Ochrobactrum anthropi</name>
    <dbReference type="NCBI Taxonomy" id="529"/>
    <lineage>
        <taxon>Bacteria</taxon>
        <taxon>Pseudomonadati</taxon>
        <taxon>Pseudomonadota</taxon>
        <taxon>Alphaproteobacteria</taxon>
        <taxon>Hyphomicrobiales</taxon>
        <taxon>Brucellaceae</taxon>
        <taxon>Brucella/Ochrobactrum group</taxon>
        <taxon>Brucella</taxon>
    </lineage>
</organism>
<evidence type="ECO:0000256" key="1">
    <source>
        <dbReference type="ARBA" id="ARBA00005622"/>
    </source>
</evidence>
<gene>
    <name evidence="9" type="primary">fghA</name>
    <name evidence="9" type="ORF">F9L06_24330</name>
</gene>
<protein>
    <recommendedName>
        <fullName evidence="2 6">S-formylglutathione hydrolase</fullName>
        <ecNumber evidence="2 6">3.1.2.12</ecNumber>
    </recommendedName>
</protein>
<dbReference type="FunFam" id="3.40.50.1820:FF:000002">
    <property type="entry name" value="S-formylglutathione hydrolase"/>
    <property type="match status" value="1"/>
</dbReference>
<accession>A0A6I0DHN2</accession>
<dbReference type="GO" id="GO:0005829">
    <property type="term" value="C:cytosol"/>
    <property type="evidence" value="ECO:0007669"/>
    <property type="project" value="TreeGrafter"/>
</dbReference>
<dbReference type="NCBIfam" id="TIGR02821">
    <property type="entry name" value="fghA_ester_D"/>
    <property type="match status" value="1"/>
</dbReference>
<comment type="caution">
    <text evidence="9">The sequence shown here is derived from an EMBL/GenBank/DDBJ whole genome shotgun (WGS) entry which is preliminary data.</text>
</comment>
<comment type="function">
    <text evidence="8">Serine hydrolase involved in the detoxification of formaldehyde.</text>
</comment>
<dbReference type="AlphaFoldDB" id="A0A6I0DHN2"/>
<dbReference type="Pfam" id="PF00756">
    <property type="entry name" value="Esterase"/>
    <property type="match status" value="1"/>
</dbReference>
<reference evidence="9 10" key="1">
    <citation type="submission" date="2019-09" db="EMBL/GenBank/DDBJ databases">
        <title>Taxonomic organization of the family Brucellaceae based on a phylogenomic approach.</title>
        <authorList>
            <person name="Leclercq S."/>
            <person name="Cloeckaert A."/>
            <person name="Zygmunt M.S."/>
        </authorList>
    </citation>
    <scope>NUCLEOTIDE SEQUENCE [LARGE SCALE GENOMIC DNA]</scope>
    <source>
        <strain evidence="9 10">CCUG 34461</strain>
    </source>
</reference>
<evidence type="ECO:0000313" key="10">
    <source>
        <dbReference type="Proteomes" id="UP000441102"/>
    </source>
</evidence>
<feature type="active site" description="Charge relay system" evidence="7">
    <location>
        <position position="145"/>
    </location>
</feature>
<comment type="catalytic activity">
    <reaction evidence="5 8">
        <text>S-formylglutathione + H2O = formate + glutathione + H(+)</text>
        <dbReference type="Rhea" id="RHEA:14961"/>
        <dbReference type="ChEBI" id="CHEBI:15377"/>
        <dbReference type="ChEBI" id="CHEBI:15378"/>
        <dbReference type="ChEBI" id="CHEBI:15740"/>
        <dbReference type="ChEBI" id="CHEBI:57688"/>
        <dbReference type="ChEBI" id="CHEBI:57925"/>
        <dbReference type="EC" id="3.1.2.12"/>
    </reaction>
</comment>
<evidence type="ECO:0000256" key="4">
    <source>
        <dbReference type="ARBA" id="ARBA00022801"/>
    </source>
</evidence>